<dbReference type="Pfam" id="PF13413">
    <property type="entry name" value="HTH_25"/>
    <property type="match status" value="1"/>
</dbReference>
<feature type="domain" description="HTH cro/C1-type" evidence="2">
    <location>
        <begin position="13"/>
        <end position="73"/>
    </location>
</feature>
<dbReference type="PROSITE" id="PS50943">
    <property type="entry name" value="HTH_CROC1"/>
    <property type="match status" value="1"/>
</dbReference>
<dbReference type="SUPFAM" id="SSF47413">
    <property type="entry name" value="lambda repressor-like DNA-binding domains"/>
    <property type="match status" value="1"/>
</dbReference>
<dbReference type="Pfam" id="PF13464">
    <property type="entry name" value="RodZ_C"/>
    <property type="match status" value="1"/>
</dbReference>
<dbReference type="InterPro" id="IPR025194">
    <property type="entry name" value="RodZ-like_C"/>
</dbReference>
<reference evidence="3 4" key="1">
    <citation type="submission" date="2017-03" db="EMBL/GenBank/DDBJ databases">
        <title>Lifting the veil on microbial sulfur biogeochemistry in mining wastewaters.</title>
        <authorList>
            <person name="Kantor R.S."/>
            <person name="Colenbrander Nelson T."/>
            <person name="Marshall S."/>
            <person name="Bennett D."/>
            <person name="Apte S."/>
            <person name="Camacho D."/>
            <person name="Thomas B.C."/>
            <person name="Warren L.A."/>
            <person name="Banfield J.F."/>
        </authorList>
    </citation>
    <scope>NUCLEOTIDE SEQUENCE [LARGE SCALE GENOMIC DNA]</scope>
    <source>
        <strain evidence="3">21-59-9</strain>
    </source>
</reference>
<keyword evidence="1" id="KW-1133">Transmembrane helix</keyword>
<dbReference type="InterPro" id="IPR010982">
    <property type="entry name" value="Lambda_DNA-bd_dom_sf"/>
</dbReference>
<proteinExistence type="predicted"/>
<evidence type="ECO:0000313" key="3">
    <source>
        <dbReference type="EMBL" id="OYV74975.1"/>
    </source>
</evidence>
<dbReference type="PANTHER" id="PTHR34475:SF1">
    <property type="entry name" value="CYTOSKELETON PROTEIN RODZ"/>
    <property type="match status" value="1"/>
</dbReference>
<dbReference type="CDD" id="cd00093">
    <property type="entry name" value="HTH_XRE"/>
    <property type="match status" value="1"/>
</dbReference>
<gene>
    <name evidence="3" type="ORF">B7Z70_11320</name>
</gene>
<keyword evidence="1" id="KW-0812">Transmembrane</keyword>
<feature type="transmembrane region" description="Helical" evidence="1">
    <location>
        <begin position="107"/>
        <end position="126"/>
    </location>
</feature>
<dbReference type="EMBL" id="NCBC01000505">
    <property type="protein sequence ID" value="OYV74975.1"/>
    <property type="molecule type" value="Genomic_DNA"/>
</dbReference>
<dbReference type="GO" id="GO:0003677">
    <property type="term" value="F:DNA binding"/>
    <property type="evidence" value="ECO:0007669"/>
    <property type="project" value="InterPro"/>
</dbReference>
<dbReference type="InterPro" id="IPR001387">
    <property type="entry name" value="Cro/C1-type_HTH"/>
</dbReference>
<dbReference type="Proteomes" id="UP000216779">
    <property type="component" value="Unassembled WGS sequence"/>
</dbReference>
<keyword evidence="1" id="KW-0472">Membrane</keyword>
<organism evidence="3 4">
    <name type="scientific">Acidithiobacillus ferrivorans</name>
    <dbReference type="NCBI Taxonomy" id="160808"/>
    <lineage>
        <taxon>Bacteria</taxon>
        <taxon>Pseudomonadati</taxon>
        <taxon>Pseudomonadota</taxon>
        <taxon>Acidithiobacillia</taxon>
        <taxon>Acidithiobacillales</taxon>
        <taxon>Acidithiobacillaceae</taxon>
        <taxon>Acidithiobacillus</taxon>
    </lineage>
</organism>
<comment type="caution">
    <text evidence="3">The sequence shown here is derived from an EMBL/GenBank/DDBJ whole genome shotgun (WGS) entry which is preliminary data.</text>
</comment>
<dbReference type="AlphaFoldDB" id="A0A257SPB6"/>
<protein>
    <submittedName>
        <fullName evidence="3">Helix-turn-helix domain-containing protein</fullName>
    </submittedName>
</protein>
<dbReference type="PANTHER" id="PTHR34475">
    <property type="match status" value="1"/>
</dbReference>
<dbReference type="InterPro" id="IPR050400">
    <property type="entry name" value="Bact_Cytoskel_RodZ"/>
</dbReference>
<accession>A0A257SPB6</accession>
<evidence type="ECO:0000313" key="4">
    <source>
        <dbReference type="Proteomes" id="UP000216779"/>
    </source>
</evidence>
<sequence length="326" mass="33969">MESTTESGTSQDLRAAREARGWNLRQVAERLHITEAQVKGLEEGDYTALPGAAFARGFLKNYARLLDLNPEPLLKTYDASNEGSGLHPSENVLPSNEGPLLDYSRRMLFFSVLIVIAIIVAAWWFWSQQQAQSLPTTKASPTVEKQPAASAPMVTVAPSVSPAALAPSAVTQIPAVALSQSAAPVTATQSVAVAMNHGLAFQFSADCWVQVKDAFGKTLLTVLGRRGDVLRVDSGIPPYHVLVGKASAVAISYNDKPVPLPANALGVARLQVGSAPVISTPVSGAHVIAATHSQASSPARPVASVVSSPIAVSGTAAVSSEASHAP</sequence>
<dbReference type="Gene3D" id="1.10.260.40">
    <property type="entry name" value="lambda repressor-like DNA-binding domains"/>
    <property type="match status" value="1"/>
</dbReference>
<dbReference type="SMART" id="SM00530">
    <property type="entry name" value="HTH_XRE"/>
    <property type="match status" value="1"/>
</dbReference>
<name>A0A257SPB6_9PROT</name>
<evidence type="ECO:0000259" key="2">
    <source>
        <dbReference type="PROSITE" id="PS50943"/>
    </source>
</evidence>
<evidence type="ECO:0000256" key="1">
    <source>
        <dbReference type="SAM" id="Phobius"/>
    </source>
</evidence>